<name>A0A918HDB9_9ACTN</name>
<dbReference type="AlphaFoldDB" id="A0A918HDB9"/>
<keyword evidence="1" id="KW-0472">Membrane</keyword>
<reference evidence="3" key="1">
    <citation type="journal article" date="2014" name="Int. J. Syst. Evol. Microbiol.">
        <title>Complete genome sequence of Corynebacterium casei LMG S-19264T (=DSM 44701T), isolated from a smear-ripened cheese.</title>
        <authorList>
            <consortium name="US DOE Joint Genome Institute (JGI-PGF)"/>
            <person name="Walter F."/>
            <person name="Albersmeier A."/>
            <person name="Kalinowski J."/>
            <person name="Ruckert C."/>
        </authorList>
    </citation>
    <scope>NUCLEOTIDE SEQUENCE</scope>
    <source>
        <strain evidence="3">JCM 3172</strain>
    </source>
</reference>
<evidence type="ECO:0000259" key="2">
    <source>
        <dbReference type="Pfam" id="PF07811"/>
    </source>
</evidence>
<keyword evidence="1" id="KW-1133">Transmembrane helix</keyword>
<feature type="domain" description="TadE-like" evidence="2">
    <location>
        <begin position="15"/>
        <end position="57"/>
    </location>
</feature>
<evidence type="ECO:0000256" key="1">
    <source>
        <dbReference type="SAM" id="Phobius"/>
    </source>
</evidence>
<accession>A0A918HDB9</accession>
<organism evidence="3 4">
    <name type="scientific">Streptomyces purpureus</name>
    <dbReference type="NCBI Taxonomy" id="1951"/>
    <lineage>
        <taxon>Bacteria</taxon>
        <taxon>Bacillati</taxon>
        <taxon>Actinomycetota</taxon>
        <taxon>Actinomycetes</taxon>
        <taxon>Kitasatosporales</taxon>
        <taxon>Streptomycetaceae</taxon>
        <taxon>Streptomyces</taxon>
    </lineage>
</organism>
<feature type="transmembrane region" description="Helical" evidence="1">
    <location>
        <begin position="21"/>
        <end position="45"/>
    </location>
</feature>
<dbReference type="EMBL" id="BMQQ01000025">
    <property type="protein sequence ID" value="GGT52640.1"/>
    <property type="molecule type" value="Genomic_DNA"/>
</dbReference>
<keyword evidence="1" id="KW-0812">Transmembrane</keyword>
<gene>
    <name evidence="3" type="ORF">GCM10014713_53170</name>
</gene>
<sequence>MSGPKKRTRRAGDRGQVAVEYLGFLPILLLLALVGVQMGLAAYAAQQAGTAARVAARTATHDGTDMSPKRAGEEAVSDWLDVDVRVARPWGGDEVEARATVRIPSVIPGFSPGDVARTATLPAD</sequence>
<evidence type="ECO:0000313" key="4">
    <source>
        <dbReference type="Proteomes" id="UP000619486"/>
    </source>
</evidence>
<protein>
    <submittedName>
        <fullName evidence="3">Septum formation initiator</fullName>
    </submittedName>
</protein>
<proteinExistence type="predicted"/>
<reference evidence="3" key="2">
    <citation type="submission" date="2020-09" db="EMBL/GenBank/DDBJ databases">
        <authorList>
            <person name="Sun Q."/>
            <person name="Ohkuma M."/>
        </authorList>
    </citation>
    <scope>NUCLEOTIDE SEQUENCE</scope>
    <source>
        <strain evidence="3">JCM 3172</strain>
    </source>
</reference>
<comment type="caution">
    <text evidence="3">The sequence shown here is derived from an EMBL/GenBank/DDBJ whole genome shotgun (WGS) entry which is preliminary data.</text>
</comment>
<dbReference type="RefSeq" id="WP_019889068.1">
    <property type="nucleotide sequence ID" value="NZ_BMQQ01000025.1"/>
</dbReference>
<dbReference type="Proteomes" id="UP000619486">
    <property type="component" value="Unassembled WGS sequence"/>
</dbReference>
<evidence type="ECO:0000313" key="3">
    <source>
        <dbReference type="EMBL" id="GGT52640.1"/>
    </source>
</evidence>
<dbReference type="InterPro" id="IPR012495">
    <property type="entry name" value="TadE-like_dom"/>
</dbReference>
<dbReference type="Pfam" id="PF07811">
    <property type="entry name" value="TadE"/>
    <property type="match status" value="1"/>
</dbReference>
<keyword evidence="4" id="KW-1185">Reference proteome</keyword>